<dbReference type="AlphaFoldDB" id="A0AAU9SHP7"/>
<evidence type="ECO:0000256" key="1">
    <source>
        <dbReference type="SAM" id="Coils"/>
    </source>
</evidence>
<proteinExistence type="predicted"/>
<feature type="region of interest" description="Disordered" evidence="2">
    <location>
        <begin position="298"/>
        <end position="320"/>
    </location>
</feature>
<protein>
    <submittedName>
        <fullName evidence="3">Uncharacterized protein</fullName>
    </submittedName>
</protein>
<reference evidence="3 4" key="1">
    <citation type="submission" date="2022-03" db="EMBL/GenBank/DDBJ databases">
        <authorList>
            <person name="Nunn A."/>
            <person name="Chopra R."/>
            <person name="Nunn A."/>
            <person name="Contreras Garrido A."/>
        </authorList>
    </citation>
    <scope>NUCLEOTIDE SEQUENCE [LARGE SCALE GENOMIC DNA]</scope>
</reference>
<feature type="coiled-coil region" evidence="1">
    <location>
        <begin position="44"/>
        <end position="113"/>
    </location>
</feature>
<evidence type="ECO:0000256" key="2">
    <source>
        <dbReference type="SAM" id="MobiDB-lite"/>
    </source>
</evidence>
<organism evidence="3 4">
    <name type="scientific">Thlaspi arvense</name>
    <name type="common">Field penny-cress</name>
    <dbReference type="NCBI Taxonomy" id="13288"/>
    <lineage>
        <taxon>Eukaryota</taxon>
        <taxon>Viridiplantae</taxon>
        <taxon>Streptophyta</taxon>
        <taxon>Embryophyta</taxon>
        <taxon>Tracheophyta</taxon>
        <taxon>Spermatophyta</taxon>
        <taxon>Magnoliopsida</taxon>
        <taxon>eudicotyledons</taxon>
        <taxon>Gunneridae</taxon>
        <taxon>Pentapetalae</taxon>
        <taxon>rosids</taxon>
        <taxon>malvids</taxon>
        <taxon>Brassicales</taxon>
        <taxon>Brassicaceae</taxon>
        <taxon>Thlaspideae</taxon>
        <taxon>Thlaspi</taxon>
    </lineage>
</organism>
<gene>
    <name evidence="3" type="ORF">TAV2_LOCUS18202</name>
</gene>
<feature type="compositionally biased region" description="Basic residues" evidence="2">
    <location>
        <begin position="298"/>
        <end position="310"/>
    </location>
</feature>
<dbReference type="EMBL" id="OU466861">
    <property type="protein sequence ID" value="CAH2064137.1"/>
    <property type="molecule type" value="Genomic_DNA"/>
</dbReference>
<accession>A0AAU9SHP7</accession>
<keyword evidence="1" id="KW-0175">Coiled coil</keyword>
<evidence type="ECO:0000313" key="4">
    <source>
        <dbReference type="Proteomes" id="UP000836841"/>
    </source>
</evidence>
<sequence length="320" mass="37854">MENPEDSTFKTVSNFVSNYNEKGSKKLSCNMVSPCPVHVRRSSFAEAKERLKKLERDYQHAYKMYTELQSEWYRHCTELRRSEHHSRWARSCIYHTENVVEQLQNVLDQLNTEEAPQRGRDTPSNVYGKQFFLMHGCKSLAQEKMILQLKTVNKEEHDDGLSQKTIDVKRMNEEFSRMQRTIPKSSSKKPIHDLLRRVKEIKKLREKDIANGALVGNSTSHDNMKNSTRIEIKLLNKIMRAFEKDRGETENILEDQRIIEEGYKEKVWHLREKCECIGEKQDAEKKYILGLKNNFRSRHKTTSQRKKLPKRVTSEIYSEE</sequence>
<name>A0AAU9SHP7_THLAR</name>
<dbReference type="Proteomes" id="UP000836841">
    <property type="component" value="Chromosome 5"/>
</dbReference>
<keyword evidence="4" id="KW-1185">Reference proteome</keyword>
<evidence type="ECO:0000313" key="3">
    <source>
        <dbReference type="EMBL" id="CAH2064137.1"/>
    </source>
</evidence>